<protein>
    <submittedName>
        <fullName evidence="7">Response regulator</fullName>
    </submittedName>
</protein>
<dbReference type="SUPFAM" id="SSF52172">
    <property type="entry name" value="CheY-like"/>
    <property type="match status" value="1"/>
</dbReference>
<dbReference type="InterPro" id="IPR036388">
    <property type="entry name" value="WH-like_DNA-bd_sf"/>
</dbReference>
<evidence type="ECO:0000259" key="6">
    <source>
        <dbReference type="PROSITE" id="PS50110"/>
    </source>
</evidence>
<dbReference type="InterPro" id="IPR001789">
    <property type="entry name" value="Sig_transdc_resp-reg_receiver"/>
</dbReference>
<proteinExistence type="predicted"/>
<comment type="caution">
    <text evidence="7">The sequence shown here is derived from an EMBL/GenBank/DDBJ whole genome shotgun (WGS) entry which is preliminary data.</text>
</comment>
<dbReference type="Gene3D" id="3.40.50.2300">
    <property type="match status" value="1"/>
</dbReference>
<dbReference type="RefSeq" id="WP_258829453.1">
    <property type="nucleotide sequence ID" value="NZ_JANUHA010000015.1"/>
</dbReference>
<dbReference type="PROSITE" id="PS50043">
    <property type="entry name" value="HTH_LUXR_2"/>
    <property type="match status" value="1"/>
</dbReference>
<dbReference type="InterPro" id="IPR016032">
    <property type="entry name" value="Sig_transdc_resp-reg_C-effctor"/>
</dbReference>
<dbReference type="Gene3D" id="1.10.10.10">
    <property type="entry name" value="Winged helix-like DNA-binding domain superfamily/Winged helix DNA-binding domain"/>
    <property type="match status" value="1"/>
</dbReference>
<evidence type="ECO:0000259" key="5">
    <source>
        <dbReference type="PROSITE" id="PS50043"/>
    </source>
</evidence>
<keyword evidence="2" id="KW-0238">DNA-binding</keyword>
<name>A0ABT2AQN3_9BURK</name>
<evidence type="ECO:0000256" key="1">
    <source>
        <dbReference type="ARBA" id="ARBA00023015"/>
    </source>
</evidence>
<dbReference type="Pfam" id="PF00072">
    <property type="entry name" value="Response_reg"/>
    <property type="match status" value="1"/>
</dbReference>
<feature type="modified residue" description="4-aspartylphosphate" evidence="4">
    <location>
        <position position="55"/>
    </location>
</feature>
<keyword evidence="3" id="KW-0804">Transcription</keyword>
<feature type="domain" description="Response regulatory" evidence="6">
    <location>
        <begin position="6"/>
        <end position="120"/>
    </location>
</feature>
<gene>
    <name evidence="7" type="ORF">NX780_19020</name>
</gene>
<dbReference type="SUPFAM" id="SSF46894">
    <property type="entry name" value="C-terminal effector domain of the bipartite response regulators"/>
    <property type="match status" value="1"/>
</dbReference>
<evidence type="ECO:0000256" key="3">
    <source>
        <dbReference type="ARBA" id="ARBA00023163"/>
    </source>
</evidence>
<evidence type="ECO:0000256" key="4">
    <source>
        <dbReference type="PROSITE-ProRule" id="PRU00169"/>
    </source>
</evidence>
<dbReference type="InterPro" id="IPR000792">
    <property type="entry name" value="Tscrpt_reg_LuxR_C"/>
</dbReference>
<evidence type="ECO:0000313" key="8">
    <source>
        <dbReference type="Proteomes" id="UP001206572"/>
    </source>
</evidence>
<reference evidence="7 8" key="1">
    <citation type="submission" date="2022-08" db="EMBL/GenBank/DDBJ databases">
        <title>Reclassification of Massilia species as members of the genera Telluria, Duganella, Pseudoduganella, Mokoshia gen. nov. and Zemynaea gen. nov. using orthogonal and non-orthogonal genome-based approaches.</title>
        <authorList>
            <person name="Bowman J.P."/>
        </authorList>
    </citation>
    <scope>NUCLEOTIDE SEQUENCE [LARGE SCALE GENOMIC DNA]</scope>
    <source>
        <strain evidence="7 8">JCM 31661</strain>
    </source>
</reference>
<dbReference type="PANTHER" id="PTHR44688">
    <property type="entry name" value="DNA-BINDING TRANSCRIPTIONAL ACTIVATOR DEVR_DOSR"/>
    <property type="match status" value="1"/>
</dbReference>
<dbReference type="Proteomes" id="UP001206572">
    <property type="component" value="Unassembled WGS sequence"/>
</dbReference>
<keyword evidence="8" id="KW-1185">Reference proteome</keyword>
<dbReference type="PANTHER" id="PTHR44688:SF16">
    <property type="entry name" value="DNA-BINDING TRANSCRIPTIONAL ACTIVATOR DEVR_DOSR"/>
    <property type="match status" value="1"/>
</dbReference>
<dbReference type="PROSITE" id="PS00622">
    <property type="entry name" value="HTH_LUXR_1"/>
    <property type="match status" value="1"/>
</dbReference>
<keyword evidence="1" id="KW-0805">Transcription regulation</keyword>
<dbReference type="PRINTS" id="PR00038">
    <property type="entry name" value="HTHLUXR"/>
</dbReference>
<dbReference type="CDD" id="cd06170">
    <property type="entry name" value="LuxR_C_like"/>
    <property type="match status" value="1"/>
</dbReference>
<organism evidence="7 8">
    <name type="scientific">Massilia agri</name>
    <dbReference type="NCBI Taxonomy" id="1886785"/>
    <lineage>
        <taxon>Bacteria</taxon>
        <taxon>Pseudomonadati</taxon>
        <taxon>Pseudomonadota</taxon>
        <taxon>Betaproteobacteria</taxon>
        <taxon>Burkholderiales</taxon>
        <taxon>Oxalobacteraceae</taxon>
        <taxon>Telluria group</taxon>
        <taxon>Massilia</taxon>
    </lineage>
</organism>
<dbReference type="InterPro" id="IPR011006">
    <property type="entry name" value="CheY-like_superfamily"/>
</dbReference>
<dbReference type="SMART" id="SM00421">
    <property type="entry name" value="HTH_LUXR"/>
    <property type="match status" value="1"/>
</dbReference>
<dbReference type="PROSITE" id="PS50110">
    <property type="entry name" value="RESPONSE_REGULATORY"/>
    <property type="match status" value="1"/>
</dbReference>
<keyword evidence="4" id="KW-0597">Phosphoprotein</keyword>
<evidence type="ECO:0000313" key="7">
    <source>
        <dbReference type="EMBL" id="MCS0598441.1"/>
    </source>
</evidence>
<dbReference type="Pfam" id="PF00196">
    <property type="entry name" value="GerE"/>
    <property type="match status" value="1"/>
</dbReference>
<feature type="domain" description="HTH luxR-type" evidence="5">
    <location>
        <begin position="136"/>
        <end position="201"/>
    </location>
</feature>
<sequence>MSATPTVYIVDDDAAVRDALGLLLSLHGYRSAFFSDAESFLRAWNPDAAGCLLLDIRMPGMDGLALQKKLVELGSRLPVLIITGHGDVHSAREAFRSQAVDFLEKPLQEAQLVSAIEEALARAAARPQGGGASPDYLKRRASLTPREGEVMELVVAGRHNREIAAELGISVRTVEVHKSRVMEKLQVESIADLVRQHLQNQVG</sequence>
<accession>A0ABT2AQN3</accession>
<dbReference type="EMBL" id="JANUHA010000015">
    <property type="protein sequence ID" value="MCS0598441.1"/>
    <property type="molecule type" value="Genomic_DNA"/>
</dbReference>
<evidence type="ECO:0000256" key="2">
    <source>
        <dbReference type="ARBA" id="ARBA00023125"/>
    </source>
</evidence>
<dbReference type="SMART" id="SM00448">
    <property type="entry name" value="REC"/>
    <property type="match status" value="1"/>
</dbReference>